<sequence>MPRRDGTLMLEKGRAREGGSVEQAAVRRPDASKELATEIHMDQDSSWCAVLMRRLCLAVTPFVAIMICQRAGQGKVFMAAPARPGEKLDDYRS</sequence>
<feature type="region of interest" description="Disordered" evidence="1">
    <location>
        <begin position="1"/>
        <end position="29"/>
    </location>
</feature>
<comment type="caution">
    <text evidence="2">The sequence shown here is derived from an EMBL/GenBank/DDBJ whole genome shotgun (WGS) entry which is preliminary data.</text>
</comment>
<reference evidence="2 3" key="1">
    <citation type="submission" date="2022-03" db="EMBL/GenBank/DDBJ databases">
        <title>Complete genome analysis of Roseomonas KG 17.1 : a prolific producer of plant growth promoters.</title>
        <authorList>
            <person name="Saadouli I."/>
            <person name="Najjari A."/>
            <person name="Mosbah A."/>
            <person name="Ouzari H.I."/>
        </authorList>
    </citation>
    <scope>NUCLEOTIDE SEQUENCE [LARGE SCALE GENOMIC DNA]</scope>
    <source>
        <strain evidence="2 3">KG17-1</strain>
    </source>
</reference>
<dbReference type="RefSeq" id="WP_120009150.1">
    <property type="nucleotide sequence ID" value="NZ_JALBUU010000028.1"/>
</dbReference>
<keyword evidence="3" id="KW-1185">Reference proteome</keyword>
<protein>
    <submittedName>
        <fullName evidence="2">Uncharacterized protein</fullName>
    </submittedName>
</protein>
<evidence type="ECO:0000313" key="2">
    <source>
        <dbReference type="EMBL" id="MCI0755287.1"/>
    </source>
</evidence>
<evidence type="ECO:0000313" key="3">
    <source>
        <dbReference type="Proteomes" id="UP001201985"/>
    </source>
</evidence>
<evidence type="ECO:0000256" key="1">
    <source>
        <dbReference type="SAM" id="MobiDB-lite"/>
    </source>
</evidence>
<dbReference type="EMBL" id="JALBUU010000028">
    <property type="protein sequence ID" value="MCI0755287.1"/>
    <property type="molecule type" value="Genomic_DNA"/>
</dbReference>
<gene>
    <name evidence="2" type="ORF">MON41_16325</name>
</gene>
<name>A0ABS9W7L3_9PROT</name>
<proteinExistence type="predicted"/>
<organism evidence="2 3">
    <name type="scientific">Teichococcus vastitatis</name>
    <dbReference type="NCBI Taxonomy" id="2307076"/>
    <lineage>
        <taxon>Bacteria</taxon>
        <taxon>Pseudomonadati</taxon>
        <taxon>Pseudomonadota</taxon>
        <taxon>Alphaproteobacteria</taxon>
        <taxon>Acetobacterales</taxon>
        <taxon>Roseomonadaceae</taxon>
        <taxon>Roseomonas</taxon>
    </lineage>
</organism>
<dbReference type="Proteomes" id="UP001201985">
    <property type="component" value="Unassembled WGS sequence"/>
</dbReference>
<accession>A0ABS9W7L3</accession>